<dbReference type="HOGENOM" id="CLU_081856_0_0_4"/>
<protein>
    <recommendedName>
        <fullName evidence="1">Bacteriophage P22 antirepressor protein C-terminal domain-containing protein</fullName>
    </recommendedName>
</protein>
<evidence type="ECO:0000259" key="1">
    <source>
        <dbReference type="Pfam" id="PF10548"/>
    </source>
</evidence>
<evidence type="ECO:0000313" key="2">
    <source>
        <dbReference type="EMBL" id="EGY53165.1"/>
    </source>
</evidence>
<name>G4CGB7_9NEIS</name>
<dbReference type="NCBIfam" id="TIGR02681">
    <property type="entry name" value="phage_pRha"/>
    <property type="match status" value="1"/>
</dbReference>
<evidence type="ECO:0000313" key="3">
    <source>
        <dbReference type="Proteomes" id="UP000003019"/>
    </source>
</evidence>
<dbReference type="InterPro" id="IPR014054">
    <property type="entry name" value="Phage_regulatory_Rha"/>
</dbReference>
<gene>
    <name evidence="2" type="ORF">HMPREF9371_0656</name>
</gene>
<reference evidence="2 3" key="1">
    <citation type="submission" date="2011-05" db="EMBL/GenBank/DDBJ databases">
        <authorList>
            <person name="Muzny D."/>
            <person name="Qin X."/>
            <person name="Deng J."/>
            <person name="Jiang H."/>
            <person name="Liu Y."/>
            <person name="Qu J."/>
            <person name="Song X.-Z."/>
            <person name="Zhang L."/>
            <person name="Thornton R."/>
            <person name="Coyle M."/>
            <person name="Francisco L."/>
            <person name="Jackson L."/>
            <person name="Javaid M."/>
            <person name="Korchina V."/>
            <person name="Kovar C."/>
            <person name="Mata R."/>
            <person name="Mathew T."/>
            <person name="Ngo R."/>
            <person name="Nguyen L."/>
            <person name="Nguyen N."/>
            <person name="Okwuonu G."/>
            <person name="Ongeri F."/>
            <person name="Pham C."/>
            <person name="Simmons D."/>
            <person name="Wilczek-Boney K."/>
            <person name="Hale W."/>
            <person name="Jakkamsetti A."/>
            <person name="Pham P."/>
            <person name="Ruth R."/>
            <person name="San Lucas F."/>
            <person name="Warren J."/>
            <person name="Zhang J."/>
            <person name="Zhao Z."/>
            <person name="Zhou C."/>
            <person name="Zhu D."/>
            <person name="Lee S."/>
            <person name="Bess C."/>
            <person name="Blankenburg K."/>
            <person name="Forbes L."/>
            <person name="Fu Q."/>
            <person name="Gubbala S."/>
            <person name="Hirani K."/>
            <person name="Jayaseelan J.C."/>
            <person name="Lara F."/>
            <person name="Munidasa M."/>
            <person name="Palculict T."/>
            <person name="Patil S."/>
            <person name="Pu L.-L."/>
            <person name="Saada N."/>
            <person name="Tang L."/>
            <person name="Weissenberger G."/>
            <person name="Zhu Y."/>
            <person name="Hemphill L."/>
            <person name="Shang Y."/>
            <person name="Youmans B."/>
            <person name="Ayvaz T."/>
            <person name="Ross M."/>
            <person name="Santibanez J."/>
            <person name="Aqrawi P."/>
            <person name="Gross S."/>
            <person name="Joshi V."/>
            <person name="Fowler G."/>
            <person name="Nazareth L."/>
            <person name="Reid J."/>
            <person name="Worley K."/>
            <person name="Petrosino J."/>
            <person name="Highlander S."/>
            <person name="Gibbs R."/>
        </authorList>
    </citation>
    <scope>NUCLEOTIDE SEQUENCE [LARGE SCALE GENOMIC DNA]</scope>
    <source>
        <strain evidence="2 3">871</strain>
    </source>
</reference>
<feature type="domain" description="Bacteriophage P22 antirepressor protein C-terminal" evidence="1">
    <location>
        <begin position="203"/>
        <end position="266"/>
    </location>
</feature>
<accession>G4CGB7</accession>
<dbReference type="Pfam" id="PF09669">
    <property type="entry name" value="Phage_pRha"/>
    <property type="match status" value="1"/>
</dbReference>
<comment type="caution">
    <text evidence="2">The sequence shown here is derived from an EMBL/GenBank/DDBJ whole genome shotgun (WGS) entry which is preliminary data.</text>
</comment>
<keyword evidence="3" id="KW-1185">Reference proteome</keyword>
<dbReference type="PATRIC" id="fig|1032488.3.peg.594"/>
<proteinExistence type="predicted"/>
<dbReference type="STRING" id="1032488.HMPREF9371_0656"/>
<organism evidence="2 3">
    <name type="scientific">Neisseria shayeganii 871</name>
    <dbReference type="NCBI Taxonomy" id="1032488"/>
    <lineage>
        <taxon>Bacteria</taxon>
        <taxon>Pseudomonadati</taxon>
        <taxon>Pseudomonadota</taxon>
        <taxon>Betaproteobacteria</taxon>
        <taxon>Neisseriales</taxon>
        <taxon>Neisseriaceae</taxon>
        <taxon>Neisseria</taxon>
    </lineage>
</organism>
<sequence length="286" mass="32432">MNAINIDFAQFVQIHHSEPVTTSEFIAKAFGKAHKHVLAKIDEIISQVPDSFYKPNFRPLERTVKSNLGNGSYLTRAYELTKDGFMLLVMGFTGKDAMAIKIAYIEAFNAMAEKLKAMEAPAVQLPHTISAEEAERISEKVLERCGRTGETFQKVYRGLHEYLGVDSYHHIPASMFATAMRYLDSLPQAPELFRQPEAAKGIAMTEEQVYQLSTLTRYAQQMSDLYDHLYPALNRLGSAYAGKAGSWAEAPHYWICKMQQFLMQAYKQMEDPKHIEGVKNNFARMS</sequence>
<dbReference type="AlphaFoldDB" id="G4CGB7"/>
<dbReference type="InterPro" id="IPR018876">
    <property type="entry name" value="Phage_P22_antirepressor_C"/>
</dbReference>
<dbReference type="Proteomes" id="UP000003019">
    <property type="component" value="Unassembled WGS sequence"/>
</dbReference>
<dbReference type="EMBL" id="AGAY01000022">
    <property type="protein sequence ID" value="EGY53165.1"/>
    <property type="molecule type" value="Genomic_DNA"/>
</dbReference>
<dbReference type="Pfam" id="PF10548">
    <property type="entry name" value="P22_AR_C"/>
    <property type="match status" value="1"/>
</dbReference>
<dbReference type="OrthoDB" id="9178758at2"/>